<sequence>MAIHLPRLLFTTLCLSILLLLLLDFDKIRSMMAATRNNKPVFLLVPWKPSRIIPPLSPATINRKVMASYLSGRQRGQSQDIPPDRGRQTKPSVGEVDPRYGVEKRLVPTGPNPLHH</sequence>
<evidence type="ECO:0000313" key="1">
    <source>
        <dbReference type="EMBL" id="KAI4302215.1"/>
    </source>
</evidence>
<evidence type="ECO:0000313" key="2">
    <source>
        <dbReference type="Proteomes" id="UP001057402"/>
    </source>
</evidence>
<comment type="caution">
    <text evidence="1">The sequence shown here is derived from an EMBL/GenBank/DDBJ whole genome shotgun (WGS) entry which is preliminary data.</text>
</comment>
<organism evidence="1 2">
    <name type="scientific">Melastoma candidum</name>
    <dbReference type="NCBI Taxonomy" id="119954"/>
    <lineage>
        <taxon>Eukaryota</taxon>
        <taxon>Viridiplantae</taxon>
        <taxon>Streptophyta</taxon>
        <taxon>Embryophyta</taxon>
        <taxon>Tracheophyta</taxon>
        <taxon>Spermatophyta</taxon>
        <taxon>Magnoliopsida</taxon>
        <taxon>eudicotyledons</taxon>
        <taxon>Gunneridae</taxon>
        <taxon>Pentapetalae</taxon>
        <taxon>rosids</taxon>
        <taxon>malvids</taxon>
        <taxon>Myrtales</taxon>
        <taxon>Melastomataceae</taxon>
        <taxon>Melastomatoideae</taxon>
        <taxon>Melastomateae</taxon>
        <taxon>Melastoma</taxon>
    </lineage>
</organism>
<gene>
    <name evidence="1" type="ORF">MLD38_037993</name>
</gene>
<proteinExistence type="predicted"/>
<dbReference type="Proteomes" id="UP001057402">
    <property type="component" value="Chromosome 12"/>
</dbReference>
<keyword evidence="2" id="KW-1185">Reference proteome</keyword>
<dbReference type="EMBL" id="CM042891">
    <property type="protein sequence ID" value="KAI4302215.1"/>
    <property type="molecule type" value="Genomic_DNA"/>
</dbReference>
<reference evidence="2" key="1">
    <citation type="journal article" date="2023" name="Front. Plant Sci.">
        <title>Chromosomal-level genome assembly of Melastoma candidum provides insights into trichome evolution.</title>
        <authorList>
            <person name="Zhong Y."/>
            <person name="Wu W."/>
            <person name="Sun C."/>
            <person name="Zou P."/>
            <person name="Liu Y."/>
            <person name="Dai S."/>
            <person name="Zhou R."/>
        </authorList>
    </citation>
    <scope>NUCLEOTIDE SEQUENCE [LARGE SCALE GENOMIC DNA]</scope>
</reference>
<accession>A0ACB9KXM4</accession>
<name>A0ACB9KXM4_9MYRT</name>
<protein>
    <submittedName>
        <fullName evidence="1">Uncharacterized protein</fullName>
    </submittedName>
</protein>